<protein>
    <submittedName>
        <fullName evidence="1">Uncharacterized protein</fullName>
    </submittedName>
</protein>
<sequence>MILVESCFEFHMFFNCRNAALALPTVAFTSACEPLCSPMMLSRVAIDQSHVDICASSADCLDIVLSQKLYKQSWVMAST</sequence>
<gene>
    <name evidence="1" type="ORF">SMRZ_LOCUS351</name>
</gene>
<proteinExistence type="predicted"/>
<accession>A0A3P7ZE05</accession>
<evidence type="ECO:0000313" key="2">
    <source>
        <dbReference type="Proteomes" id="UP000277204"/>
    </source>
</evidence>
<dbReference type="Proteomes" id="UP000277204">
    <property type="component" value="Unassembled WGS sequence"/>
</dbReference>
<dbReference type="AlphaFoldDB" id="A0A3P7ZE05"/>
<reference evidence="1 2" key="1">
    <citation type="submission" date="2018-11" db="EMBL/GenBank/DDBJ databases">
        <authorList>
            <consortium name="Pathogen Informatics"/>
        </authorList>
    </citation>
    <scope>NUCLEOTIDE SEQUENCE [LARGE SCALE GENOMIC DNA]</scope>
    <source>
        <strain evidence="1 2">Zambia</strain>
    </source>
</reference>
<dbReference type="EMBL" id="UZAI01000064">
    <property type="protein sequence ID" value="VDO47575.1"/>
    <property type="molecule type" value="Genomic_DNA"/>
</dbReference>
<keyword evidence="2" id="KW-1185">Reference proteome</keyword>
<organism evidence="1 2">
    <name type="scientific">Schistosoma margrebowiei</name>
    <dbReference type="NCBI Taxonomy" id="48269"/>
    <lineage>
        <taxon>Eukaryota</taxon>
        <taxon>Metazoa</taxon>
        <taxon>Spiralia</taxon>
        <taxon>Lophotrochozoa</taxon>
        <taxon>Platyhelminthes</taxon>
        <taxon>Trematoda</taxon>
        <taxon>Digenea</taxon>
        <taxon>Strigeidida</taxon>
        <taxon>Schistosomatoidea</taxon>
        <taxon>Schistosomatidae</taxon>
        <taxon>Schistosoma</taxon>
    </lineage>
</organism>
<name>A0A3P7ZE05_9TREM</name>
<evidence type="ECO:0000313" key="1">
    <source>
        <dbReference type="EMBL" id="VDO47575.1"/>
    </source>
</evidence>